<protein>
    <submittedName>
        <fullName evidence="1">DUF1853 family protein</fullName>
    </submittedName>
</protein>
<evidence type="ECO:0000313" key="1">
    <source>
        <dbReference type="EMBL" id="NOH48727.1"/>
    </source>
</evidence>
<accession>A0A7Y3Z9E5</accession>
<reference evidence="1 2" key="1">
    <citation type="submission" date="2019-08" db="EMBL/GenBank/DDBJ databases">
        <title>Draft genome sequencing and comparative genomics of hatchery-associated Vibrios.</title>
        <authorList>
            <person name="Kehlet-Delgado H."/>
            <person name="Mueller R.S."/>
        </authorList>
    </citation>
    <scope>NUCLEOTIDE SEQUENCE [LARGE SCALE GENOMIC DNA]</scope>
    <source>
        <strain evidence="1 2">00-78-3</strain>
    </source>
</reference>
<dbReference type="Proteomes" id="UP000572072">
    <property type="component" value="Unassembled WGS sequence"/>
</dbReference>
<organism evidence="1 2">
    <name type="scientific">Vibrio rotiferianus</name>
    <dbReference type="NCBI Taxonomy" id="190895"/>
    <lineage>
        <taxon>Bacteria</taxon>
        <taxon>Pseudomonadati</taxon>
        <taxon>Pseudomonadota</taxon>
        <taxon>Gammaproteobacteria</taxon>
        <taxon>Vibrionales</taxon>
        <taxon>Vibrionaceae</taxon>
        <taxon>Vibrio</taxon>
    </lineage>
</organism>
<dbReference type="RefSeq" id="WP_171358003.1">
    <property type="nucleotide sequence ID" value="NZ_VTYN01000010.1"/>
</dbReference>
<dbReference type="AlphaFoldDB" id="A0A7Y3Z9E5"/>
<evidence type="ECO:0000313" key="2">
    <source>
        <dbReference type="Proteomes" id="UP000572072"/>
    </source>
</evidence>
<dbReference type="EMBL" id="VTYN01000010">
    <property type="protein sequence ID" value="NOH48727.1"/>
    <property type="molecule type" value="Genomic_DNA"/>
</dbReference>
<dbReference type="InterPro" id="IPR015003">
    <property type="entry name" value="DUF1853"/>
</dbReference>
<proteinExistence type="predicted"/>
<sequence length="256" mass="29919">MNSLQRFYQWIANTPPLFKLQTPFVTVEDIPALPLPDNEDYDGNPRLGFLYQHLCTKLLTCSSRYELVAEEIQLNDATGRTIGAVDLILENQETKQHEHWEVAIKFYLLHEGIWYGPNAHDQLHKKLERMLTHQLKMSQREEFHQQLPLDHIPSEHLLMQGRLYVNPFSAEPIPTSCLGYELDPNQISGYWCYQSQWEQVEEPLYALSKPLWAIGNEEFLEPINKPSDRFIHAQTKSGQFWFVVPDEWPNNSVRGS</sequence>
<name>A0A7Y3Z9E5_9VIBR</name>
<comment type="caution">
    <text evidence="1">The sequence shown here is derived from an EMBL/GenBank/DDBJ whole genome shotgun (WGS) entry which is preliminary data.</text>
</comment>
<dbReference type="Pfam" id="PF08907">
    <property type="entry name" value="DUF1853"/>
    <property type="match status" value="1"/>
</dbReference>
<gene>
    <name evidence="1" type="ORF">F0262_11750</name>
</gene>